<evidence type="ECO:0000256" key="10">
    <source>
        <dbReference type="SAM" id="Phobius"/>
    </source>
</evidence>
<dbReference type="InterPro" id="IPR020846">
    <property type="entry name" value="MFS_dom"/>
</dbReference>
<dbReference type="GO" id="GO:0005886">
    <property type="term" value="C:plasma membrane"/>
    <property type="evidence" value="ECO:0007669"/>
    <property type="project" value="UniProtKB-SubCell"/>
</dbReference>
<evidence type="ECO:0000256" key="6">
    <source>
        <dbReference type="ARBA" id="ARBA00022847"/>
    </source>
</evidence>
<feature type="transmembrane region" description="Helical" evidence="10">
    <location>
        <begin position="182"/>
        <end position="207"/>
    </location>
</feature>
<feature type="transmembrane region" description="Helical" evidence="10">
    <location>
        <begin position="41"/>
        <end position="62"/>
    </location>
</feature>
<dbReference type="InterPro" id="IPR011701">
    <property type="entry name" value="MFS"/>
</dbReference>
<dbReference type="SUPFAM" id="SSF103473">
    <property type="entry name" value="MFS general substrate transporter"/>
    <property type="match status" value="1"/>
</dbReference>
<organism evidence="12 13">
    <name type="scientific">Comamonas piscis</name>
    <dbReference type="NCBI Taxonomy" id="1562974"/>
    <lineage>
        <taxon>Bacteria</taxon>
        <taxon>Pseudomonadati</taxon>
        <taxon>Pseudomonadota</taxon>
        <taxon>Betaproteobacteria</taxon>
        <taxon>Burkholderiales</taxon>
        <taxon>Comamonadaceae</taxon>
        <taxon>Comamonas</taxon>
    </lineage>
</organism>
<feature type="domain" description="Major facilitator superfamily (MFS) profile" evidence="11">
    <location>
        <begin position="41"/>
        <end position="451"/>
    </location>
</feature>
<keyword evidence="7 10" id="KW-1133">Transmembrane helix</keyword>
<evidence type="ECO:0000256" key="1">
    <source>
        <dbReference type="ARBA" id="ARBA00004651"/>
    </source>
</evidence>
<feature type="transmembrane region" description="Helical" evidence="10">
    <location>
        <begin position="143"/>
        <end position="170"/>
    </location>
</feature>
<dbReference type="PROSITE" id="PS50850">
    <property type="entry name" value="MFS"/>
    <property type="match status" value="1"/>
</dbReference>
<feature type="transmembrane region" description="Helical" evidence="10">
    <location>
        <begin position="309"/>
        <end position="326"/>
    </location>
</feature>
<dbReference type="Proteomes" id="UP000515240">
    <property type="component" value="Chromosome"/>
</dbReference>
<dbReference type="InterPro" id="IPR051084">
    <property type="entry name" value="H+-coupled_symporters"/>
</dbReference>
<dbReference type="PROSITE" id="PS00217">
    <property type="entry name" value="SUGAR_TRANSPORT_2"/>
    <property type="match status" value="1"/>
</dbReference>
<keyword evidence="3" id="KW-0813">Transport</keyword>
<feature type="transmembrane region" description="Helical" evidence="10">
    <location>
        <begin position="113"/>
        <end position="137"/>
    </location>
</feature>
<dbReference type="PANTHER" id="PTHR43528:SF1">
    <property type="entry name" value="ALPHA-KETOGLUTARATE PERMEASE"/>
    <property type="match status" value="1"/>
</dbReference>
<evidence type="ECO:0000256" key="8">
    <source>
        <dbReference type="ARBA" id="ARBA00023136"/>
    </source>
</evidence>
<feature type="compositionally biased region" description="Polar residues" evidence="9">
    <location>
        <begin position="17"/>
        <end position="26"/>
    </location>
</feature>
<feature type="transmembrane region" description="Helical" evidence="10">
    <location>
        <begin position="333"/>
        <end position="354"/>
    </location>
</feature>
<evidence type="ECO:0000259" key="11">
    <source>
        <dbReference type="PROSITE" id="PS50850"/>
    </source>
</evidence>
<feature type="transmembrane region" description="Helical" evidence="10">
    <location>
        <begin position="366"/>
        <end position="387"/>
    </location>
</feature>
<dbReference type="EMBL" id="CP058554">
    <property type="protein sequence ID" value="QMV73842.1"/>
    <property type="molecule type" value="Genomic_DNA"/>
</dbReference>
<comment type="subcellular location">
    <subcellularLocation>
        <location evidence="1">Cell membrane</location>
        <topology evidence="1">Multi-pass membrane protein</topology>
    </subcellularLocation>
</comment>
<dbReference type="RefSeq" id="WP_182322917.1">
    <property type="nucleotide sequence ID" value="NZ_CP058554.1"/>
</dbReference>
<feature type="transmembrane region" description="Helical" evidence="10">
    <location>
        <begin position="399"/>
        <end position="420"/>
    </location>
</feature>
<keyword evidence="4" id="KW-1003">Cell membrane</keyword>
<feature type="region of interest" description="Disordered" evidence="9">
    <location>
        <begin position="1"/>
        <end position="30"/>
    </location>
</feature>
<protein>
    <submittedName>
        <fullName evidence="12">MFS transporter</fullName>
    </submittedName>
</protein>
<evidence type="ECO:0000313" key="13">
    <source>
        <dbReference type="Proteomes" id="UP000515240"/>
    </source>
</evidence>
<accession>A0A7G5EIL7</accession>
<name>A0A7G5EIL7_9BURK</name>
<keyword evidence="5 10" id="KW-0812">Transmembrane</keyword>
<dbReference type="InterPro" id="IPR036259">
    <property type="entry name" value="MFS_trans_sf"/>
</dbReference>
<dbReference type="KEGG" id="cpis:HS961_13915"/>
<dbReference type="FunFam" id="1.20.1250.20:FF:000001">
    <property type="entry name" value="Dicarboxylate MFS transporter"/>
    <property type="match status" value="1"/>
</dbReference>
<reference evidence="12 13" key="1">
    <citation type="journal article" date="2020" name="G3 (Bethesda)">
        <title>CeMbio - The Caenorhabditis elegans Microbiome Resource.</title>
        <authorList>
            <person name="Dirksen P."/>
            <person name="Assie A."/>
            <person name="Zimmermann J."/>
            <person name="Zhang F."/>
            <person name="Tietje A.M."/>
            <person name="Marsh S.A."/>
            <person name="Felix M.A."/>
            <person name="Shapira M."/>
            <person name="Kaleta C."/>
            <person name="Schulenburg H."/>
            <person name="Samuel B."/>
        </authorList>
    </citation>
    <scope>NUCLEOTIDE SEQUENCE [LARGE SCALE GENOMIC DNA]</scope>
    <source>
        <strain evidence="12 13">BIGb0172</strain>
    </source>
</reference>
<feature type="transmembrane region" description="Helical" evidence="10">
    <location>
        <begin position="268"/>
        <end position="289"/>
    </location>
</feature>
<gene>
    <name evidence="12" type="ORF">HS961_13915</name>
</gene>
<sequence length="460" mass="49325">MHTHTPMADGFAAPSAIPSNGSSPSPTAAPRAVQSKELNRVVLASVVGSFVEWFEFSVYGYLAAVLGKVFFATSSPTMQVTASWAAFAIAFFARPIGGIFFGSLGDKYGRKRVLTITIIMMAISTFLIGVLPGYASIGIAAPLLLIVLRLMQGLSAGGEASGAAIFVAEYCRDRNRTLLTSWVEVGCMAGFFFGASVSAILTVFFSADQILDWAWRIPFLIALPLGAIGLYIRKYLEETPTFVAMKQQHDALAQASWKVLFATHKKELFQSAGIIIVTNVTLFTVVTYIPTYFVSALHVDVATGLKLSLGPQLFLVVMIPLMGMLADKFSRKTMMTAASLAIAVLAVPCFQLLLEGSTAAKISSLMVLNFCLAMLLGSIYSIIPSMFHTQVRFKGMALSYNVAVAMFAGTAPMINSWLIARTGNPIVPAYYLIGAAVVGLIALLSSKDRTGLPMRGDPVQ</sequence>
<evidence type="ECO:0000256" key="5">
    <source>
        <dbReference type="ARBA" id="ARBA00022692"/>
    </source>
</evidence>
<evidence type="ECO:0000256" key="3">
    <source>
        <dbReference type="ARBA" id="ARBA00022448"/>
    </source>
</evidence>
<dbReference type="Pfam" id="PF07690">
    <property type="entry name" value="MFS_1"/>
    <property type="match status" value="1"/>
</dbReference>
<keyword evidence="8 10" id="KW-0472">Membrane</keyword>
<proteinExistence type="inferred from homology"/>
<dbReference type="InterPro" id="IPR005829">
    <property type="entry name" value="Sugar_transporter_CS"/>
</dbReference>
<evidence type="ECO:0000256" key="4">
    <source>
        <dbReference type="ARBA" id="ARBA00022475"/>
    </source>
</evidence>
<dbReference type="Gene3D" id="1.20.1250.20">
    <property type="entry name" value="MFS general substrate transporter like domains"/>
    <property type="match status" value="2"/>
</dbReference>
<dbReference type="AlphaFoldDB" id="A0A7G5EIL7"/>
<keyword evidence="6" id="KW-0769">Symport</keyword>
<dbReference type="PANTHER" id="PTHR43528">
    <property type="entry name" value="ALPHA-KETOGLUTARATE PERMEASE"/>
    <property type="match status" value="1"/>
</dbReference>
<feature type="transmembrane region" description="Helical" evidence="10">
    <location>
        <begin position="213"/>
        <end position="232"/>
    </location>
</feature>
<feature type="transmembrane region" description="Helical" evidence="10">
    <location>
        <begin position="82"/>
        <end position="101"/>
    </location>
</feature>
<evidence type="ECO:0000256" key="7">
    <source>
        <dbReference type="ARBA" id="ARBA00022989"/>
    </source>
</evidence>
<comment type="similarity">
    <text evidence="2">Belongs to the major facilitator superfamily. Metabolite:H+ Symporter (MHS) family (TC 2.A.1.6) family.</text>
</comment>
<evidence type="ECO:0000313" key="12">
    <source>
        <dbReference type="EMBL" id="QMV73842.1"/>
    </source>
</evidence>
<dbReference type="GO" id="GO:0015293">
    <property type="term" value="F:symporter activity"/>
    <property type="evidence" value="ECO:0007669"/>
    <property type="project" value="UniProtKB-KW"/>
</dbReference>
<feature type="transmembrane region" description="Helical" evidence="10">
    <location>
        <begin position="426"/>
        <end position="445"/>
    </location>
</feature>
<evidence type="ECO:0000256" key="9">
    <source>
        <dbReference type="SAM" id="MobiDB-lite"/>
    </source>
</evidence>
<evidence type="ECO:0000256" key="2">
    <source>
        <dbReference type="ARBA" id="ARBA00008240"/>
    </source>
</evidence>
<keyword evidence="13" id="KW-1185">Reference proteome</keyword>